<keyword evidence="6" id="KW-1185">Reference proteome</keyword>
<feature type="transmembrane region" description="Helical" evidence="3">
    <location>
        <begin position="44"/>
        <end position="62"/>
    </location>
</feature>
<evidence type="ECO:0000259" key="4">
    <source>
        <dbReference type="Pfam" id="PF10181"/>
    </source>
</evidence>
<keyword evidence="3" id="KW-1133">Transmembrane helix</keyword>
<comment type="caution">
    <text evidence="5">The sequence shown here is derived from an EMBL/GenBank/DDBJ whole genome shotgun (WGS) entry which is preliminary data.</text>
</comment>
<name>A0AAD4C2K5_BOLED</name>
<dbReference type="GO" id="GO:0006506">
    <property type="term" value="P:GPI anchor biosynthetic process"/>
    <property type="evidence" value="ECO:0007669"/>
    <property type="project" value="InterPro"/>
</dbReference>
<dbReference type="PANTHER" id="PTHR15231">
    <property type="entry name" value="PHOSPHATIDYLINOSITOL N-ACETYLGLUCOSAMINYLTRANSFERASE SUBUNIT H"/>
    <property type="match status" value="1"/>
</dbReference>
<organism evidence="5 6">
    <name type="scientific">Boletus edulis BED1</name>
    <dbReference type="NCBI Taxonomy" id="1328754"/>
    <lineage>
        <taxon>Eukaryota</taxon>
        <taxon>Fungi</taxon>
        <taxon>Dikarya</taxon>
        <taxon>Basidiomycota</taxon>
        <taxon>Agaricomycotina</taxon>
        <taxon>Agaricomycetes</taxon>
        <taxon>Agaricomycetidae</taxon>
        <taxon>Boletales</taxon>
        <taxon>Boletineae</taxon>
        <taxon>Boletaceae</taxon>
        <taxon>Boletoideae</taxon>
        <taxon>Boletus</taxon>
    </lineage>
</organism>
<comment type="pathway">
    <text evidence="1">Glycolipid biosynthesis; glycosylphosphatidylinositol-anchor biosynthesis.</text>
</comment>
<sequence length="238" mass="26726">MRQTRPLPDTHPELTVLCWPGFTEYRVENWRLARDGSGRVVRGSYAWSWVDVGVVVLGIVWIQVEVPILRRVLLAGIGIVFTCLVWIRFTQVLHESLLVFPTLGIQLETHRGHPFLPSLFITRHFIPLSALEDVIIHEGFRRWNVRFYLAALRRTRGLPMACEVSISASASTATSTSTFRATAATTSGTLGTASGRIEVRVAFENILPYFPVLKVVYLGVQETLFPPPARVVETGDDR</sequence>
<keyword evidence="3" id="KW-0472">Membrane</keyword>
<comment type="similarity">
    <text evidence="2">Belongs to the PIGH family.</text>
</comment>
<feature type="transmembrane region" description="Helical" evidence="3">
    <location>
        <begin position="68"/>
        <end position="87"/>
    </location>
</feature>
<evidence type="ECO:0000256" key="3">
    <source>
        <dbReference type="SAM" id="Phobius"/>
    </source>
</evidence>
<dbReference type="EMBL" id="WHUW01000004">
    <property type="protein sequence ID" value="KAF8447234.1"/>
    <property type="molecule type" value="Genomic_DNA"/>
</dbReference>
<proteinExistence type="inferred from homology"/>
<dbReference type="AlphaFoldDB" id="A0AAD4C2K5"/>
<gene>
    <name evidence="5" type="ORF">L210DRAFT_3525325</name>
</gene>
<evidence type="ECO:0000256" key="2">
    <source>
        <dbReference type="ARBA" id="ARBA00009610"/>
    </source>
</evidence>
<dbReference type="InterPro" id="IPR019328">
    <property type="entry name" value="PIGH-H_dom"/>
</dbReference>
<feature type="domain" description="Phosphatidylinositol N-acetylglucosaminyltransferase subunit H conserved" evidence="4">
    <location>
        <begin position="96"/>
        <end position="155"/>
    </location>
</feature>
<dbReference type="InterPro" id="IPR044215">
    <property type="entry name" value="PIG-H"/>
</dbReference>
<reference evidence="5" key="2">
    <citation type="journal article" date="2020" name="Nat. Commun.">
        <title>Large-scale genome sequencing of mycorrhizal fungi provides insights into the early evolution of symbiotic traits.</title>
        <authorList>
            <person name="Miyauchi S."/>
            <person name="Kiss E."/>
            <person name="Kuo A."/>
            <person name="Drula E."/>
            <person name="Kohler A."/>
            <person name="Sanchez-Garcia M."/>
            <person name="Morin E."/>
            <person name="Andreopoulos B."/>
            <person name="Barry K.W."/>
            <person name="Bonito G."/>
            <person name="Buee M."/>
            <person name="Carver A."/>
            <person name="Chen C."/>
            <person name="Cichocki N."/>
            <person name="Clum A."/>
            <person name="Culley D."/>
            <person name="Crous P.W."/>
            <person name="Fauchery L."/>
            <person name="Girlanda M."/>
            <person name="Hayes R.D."/>
            <person name="Keri Z."/>
            <person name="LaButti K."/>
            <person name="Lipzen A."/>
            <person name="Lombard V."/>
            <person name="Magnuson J."/>
            <person name="Maillard F."/>
            <person name="Murat C."/>
            <person name="Nolan M."/>
            <person name="Ohm R.A."/>
            <person name="Pangilinan J."/>
            <person name="Pereira M.F."/>
            <person name="Perotto S."/>
            <person name="Peter M."/>
            <person name="Pfister S."/>
            <person name="Riley R."/>
            <person name="Sitrit Y."/>
            <person name="Stielow J.B."/>
            <person name="Szollosi G."/>
            <person name="Zifcakova L."/>
            <person name="Stursova M."/>
            <person name="Spatafora J.W."/>
            <person name="Tedersoo L."/>
            <person name="Vaario L.M."/>
            <person name="Yamada A."/>
            <person name="Yan M."/>
            <person name="Wang P."/>
            <person name="Xu J."/>
            <person name="Bruns T."/>
            <person name="Baldrian P."/>
            <person name="Vilgalys R."/>
            <person name="Dunand C."/>
            <person name="Henrissat B."/>
            <person name="Grigoriev I.V."/>
            <person name="Hibbett D."/>
            <person name="Nagy L.G."/>
            <person name="Martin F.M."/>
        </authorList>
    </citation>
    <scope>NUCLEOTIDE SEQUENCE</scope>
    <source>
        <strain evidence="5">BED1</strain>
    </source>
</reference>
<accession>A0AAD4C2K5</accession>
<dbReference type="PANTHER" id="PTHR15231:SF1">
    <property type="entry name" value="PHOSPHATIDYLINOSITOL N-ACETYLGLUCOSAMINYLTRANSFERASE SUBUNIT H"/>
    <property type="match status" value="1"/>
</dbReference>
<dbReference type="Proteomes" id="UP001194468">
    <property type="component" value="Unassembled WGS sequence"/>
</dbReference>
<reference evidence="5" key="1">
    <citation type="submission" date="2019-10" db="EMBL/GenBank/DDBJ databases">
        <authorList>
            <consortium name="DOE Joint Genome Institute"/>
            <person name="Kuo A."/>
            <person name="Miyauchi S."/>
            <person name="Kiss E."/>
            <person name="Drula E."/>
            <person name="Kohler A."/>
            <person name="Sanchez-Garcia M."/>
            <person name="Andreopoulos B."/>
            <person name="Barry K.W."/>
            <person name="Bonito G."/>
            <person name="Buee M."/>
            <person name="Carver A."/>
            <person name="Chen C."/>
            <person name="Cichocki N."/>
            <person name="Clum A."/>
            <person name="Culley D."/>
            <person name="Crous P.W."/>
            <person name="Fauchery L."/>
            <person name="Girlanda M."/>
            <person name="Hayes R."/>
            <person name="Keri Z."/>
            <person name="LaButti K."/>
            <person name="Lipzen A."/>
            <person name="Lombard V."/>
            <person name="Magnuson J."/>
            <person name="Maillard F."/>
            <person name="Morin E."/>
            <person name="Murat C."/>
            <person name="Nolan M."/>
            <person name="Ohm R."/>
            <person name="Pangilinan J."/>
            <person name="Pereira M."/>
            <person name="Perotto S."/>
            <person name="Peter M."/>
            <person name="Riley R."/>
            <person name="Sitrit Y."/>
            <person name="Stielow B."/>
            <person name="Szollosi G."/>
            <person name="Zifcakova L."/>
            <person name="Stursova M."/>
            <person name="Spatafora J.W."/>
            <person name="Tedersoo L."/>
            <person name="Vaario L.-M."/>
            <person name="Yamada A."/>
            <person name="Yan M."/>
            <person name="Wang P."/>
            <person name="Xu J."/>
            <person name="Bruns T."/>
            <person name="Baldrian P."/>
            <person name="Vilgalys R."/>
            <person name="Henrissat B."/>
            <person name="Grigoriev I.V."/>
            <person name="Hibbett D."/>
            <person name="Nagy L.G."/>
            <person name="Martin F.M."/>
        </authorList>
    </citation>
    <scope>NUCLEOTIDE SEQUENCE</scope>
    <source>
        <strain evidence="5">BED1</strain>
    </source>
</reference>
<dbReference type="GO" id="GO:0000506">
    <property type="term" value="C:glycosylphosphatidylinositol-N-acetylglucosaminyltransferase (GPI-GnT) complex"/>
    <property type="evidence" value="ECO:0007669"/>
    <property type="project" value="InterPro"/>
</dbReference>
<protein>
    <recommendedName>
        <fullName evidence="4">Phosphatidylinositol N-acetylglucosaminyltransferase subunit H conserved domain-containing protein</fullName>
    </recommendedName>
</protein>
<evidence type="ECO:0000313" key="6">
    <source>
        <dbReference type="Proteomes" id="UP001194468"/>
    </source>
</evidence>
<evidence type="ECO:0000256" key="1">
    <source>
        <dbReference type="ARBA" id="ARBA00004687"/>
    </source>
</evidence>
<dbReference type="Pfam" id="PF10181">
    <property type="entry name" value="PIG-H"/>
    <property type="match status" value="1"/>
</dbReference>
<keyword evidence="3" id="KW-0812">Transmembrane</keyword>
<evidence type="ECO:0000313" key="5">
    <source>
        <dbReference type="EMBL" id="KAF8447234.1"/>
    </source>
</evidence>